<sequence length="199" mass="21817">MSKSTPTPAVTCDAEPTTSATTLSPNSTPIVRPPFPACIRDRSVVVGLSTTVLMRTCFRVGELLNTHAKCAREKQDVVMELFARVAYSSRESAAKTQHFQLRDLYTDHQPFLSGVFKDWKSGSSIDEETKALTGHGGKDKLCRCVCKMTDDKKTATGRSAQILSIRETTWDEVHEALRIVSRDAGSENGARDDMTSSAT</sequence>
<evidence type="ECO:0000313" key="2">
    <source>
        <dbReference type="EMBL" id="KAF6814207.1"/>
    </source>
</evidence>
<dbReference type="Proteomes" id="UP000639643">
    <property type="component" value="Unassembled WGS sequence"/>
</dbReference>
<dbReference type="AlphaFoldDB" id="A0A8H6JJQ3"/>
<evidence type="ECO:0000313" key="3">
    <source>
        <dbReference type="Proteomes" id="UP000639643"/>
    </source>
</evidence>
<organism evidence="2 3">
    <name type="scientific">Colletotrichum musicola</name>
    <dbReference type="NCBI Taxonomy" id="2175873"/>
    <lineage>
        <taxon>Eukaryota</taxon>
        <taxon>Fungi</taxon>
        <taxon>Dikarya</taxon>
        <taxon>Ascomycota</taxon>
        <taxon>Pezizomycotina</taxon>
        <taxon>Sordariomycetes</taxon>
        <taxon>Hypocreomycetidae</taxon>
        <taxon>Glomerellales</taxon>
        <taxon>Glomerellaceae</taxon>
        <taxon>Colletotrichum</taxon>
        <taxon>Colletotrichum orchidearum species complex</taxon>
    </lineage>
</organism>
<protein>
    <submittedName>
        <fullName evidence="2">Uncharacterized protein</fullName>
    </submittedName>
</protein>
<proteinExistence type="predicted"/>
<dbReference type="EMBL" id="WIGM01000737">
    <property type="protein sequence ID" value="KAF6814207.1"/>
    <property type="molecule type" value="Genomic_DNA"/>
</dbReference>
<comment type="caution">
    <text evidence="2">The sequence shown here is derived from an EMBL/GenBank/DDBJ whole genome shotgun (WGS) entry which is preliminary data.</text>
</comment>
<feature type="region of interest" description="Disordered" evidence="1">
    <location>
        <begin position="1"/>
        <end position="28"/>
    </location>
</feature>
<reference evidence="2" key="1">
    <citation type="journal article" date="2020" name="Phytopathology">
        <title>Genome Sequence Resources of Colletotrichum truncatum, C. plurivorum, C. musicola, and C. sojae: Four Species Pathogenic to Soybean (Glycine max).</title>
        <authorList>
            <person name="Rogerio F."/>
            <person name="Boufleur T.R."/>
            <person name="Ciampi-Guillardi M."/>
            <person name="Sukno S.A."/>
            <person name="Thon M.R."/>
            <person name="Massola Junior N.S."/>
            <person name="Baroncelli R."/>
        </authorList>
    </citation>
    <scope>NUCLEOTIDE SEQUENCE</scope>
    <source>
        <strain evidence="2">LFN0074</strain>
    </source>
</reference>
<gene>
    <name evidence="2" type="ORF">CMUS01_12695</name>
</gene>
<dbReference type="OrthoDB" id="5397183at2759"/>
<keyword evidence="3" id="KW-1185">Reference proteome</keyword>
<feature type="compositionally biased region" description="Polar residues" evidence="1">
    <location>
        <begin position="16"/>
        <end position="28"/>
    </location>
</feature>
<name>A0A8H6JJQ3_9PEZI</name>
<evidence type="ECO:0000256" key="1">
    <source>
        <dbReference type="SAM" id="MobiDB-lite"/>
    </source>
</evidence>
<accession>A0A8H6JJQ3</accession>